<keyword evidence="6" id="KW-1185">Reference proteome</keyword>
<comment type="caution">
    <text evidence="5">The sequence shown here is derived from an EMBL/GenBank/DDBJ whole genome shotgun (WGS) entry which is preliminary data.</text>
</comment>
<dbReference type="PANTHER" id="PTHR10146:SF14">
    <property type="entry name" value="PYRIDOXAL PHOSPHATE HOMEOSTASIS PROTEIN"/>
    <property type="match status" value="1"/>
</dbReference>
<dbReference type="PIRSF" id="PIRSF004848">
    <property type="entry name" value="YBL036c_PLPDEIII"/>
    <property type="match status" value="1"/>
</dbReference>
<evidence type="ECO:0000256" key="2">
    <source>
        <dbReference type="HAMAP-Rule" id="MF_02087"/>
    </source>
</evidence>
<keyword evidence="1 2" id="KW-0663">Pyridoxal phosphate</keyword>
<dbReference type="InterPro" id="IPR029066">
    <property type="entry name" value="PLP-binding_barrel"/>
</dbReference>
<proteinExistence type="inferred from homology"/>
<evidence type="ECO:0000313" key="5">
    <source>
        <dbReference type="EMBL" id="SMP37943.1"/>
    </source>
</evidence>
<dbReference type="InterPro" id="IPR011078">
    <property type="entry name" value="PyrdxlP_homeostasis"/>
</dbReference>
<comment type="function">
    <text evidence="2">Pyridoxal 5'-phosphate (PLP)-binding protein, which is involved in PLP homeostasis.</text>
</comment>
<dbReference type="RefSeq" id="WP_283430323.1">
    <property type="nucleotide sequence ID" value="NZ_FXUG01000001.1"/>
</dbReference>
<dbReference type="SUPFAM" id="SSF51419">
    <property type="entry name" value="PLP-binding barrel"/>
    <property type="match status" value="1"/>
</dbReference>
<dbReference type="EMBL" id="FXUG01000001">
    <property type="protein sequence ID" value="SMP37943.1"/>
    <property type="molecule type" value="Genomic_DNA"/>
</dbReference>
<dbReference type="Pfam" id="PF01168">
    <property type="entry name" value="Ala_racemase_N"/>
    <property type="match status" value="1"/>
</dbReference>
<accession>A0ABY1PMT6</accession>
<dbReference type="NCBIfam" id="TIGR00044">
    <property type="entry name" value="YggS family pyridoxal phosphate-dependent enzyme"/>
    <property type="match status" value="1"/>
</dbReference>
<feature type="domain" description="Alanine racemase N-terminal" evidence="4">
    <location>
        <begin position="66"/>
        <end position="249"/>
    </location>
</feature>
<feature type="modified residue" description="N6-(pyridoxal phosphate)lysine" evidence="2">
    <location>
        <position position="54"/>
    </location>
</feature>
<evidence type="ECO:0000313" key="6">
    <source>
        <dbReference type="Proteomes" id="UP001158067"/>
    </source>
</evidence>
<organism evidence="5 6">
    <name type="scientific">Neorhodopirellula lusitana</name>
    <dbReference type="NCBI Taxonomy" id="445327"/>
    <lineage>
        <taxon>Bacteria</taxon>
        <taxon>Pseudomonadati</taxon>
        <taxon>Planctomycetota</taxon>
        <taxon>Planctomycetia</taxon>
        <taxon>Pirellulales</taxon>
        <taxon>Pirellulaceae</taxon>
        <taxon>Neorhodopirellula</taxon>
    </lineage>
</organism>
<evidence type="ECO:0000256" key="3">
    <source>
        <dbReference type="RuleBase" id="RU004514"/>
    </source>
</evidence>
<dbReference type="PANTHER" id="PTHR10146">
    <property type="entry name" value="PROLINE SYNTHETASE CO-TRANSCRIBED BACTERIAL HOMOLOG PROTEIN"/>
    <property type="match status" value="1"/>
</dbReference>
<gene>
    <name evidence="5" type="ORF">SAMN06265222_10151</name>
</gene>
<evidence type="ECO:0000259" key="4">
    <source>
        <dbReference type="Pfam" id="PF01168"/>
    </source>
</evidence>
<dbReference type="InterPro" id="IPR001608">
    <property type="entry name" value="Ala_racemase_N"/>
</dbReference>
<name>A0ABY1PMT6_9BACT</name>
<protein>
    <recommendedName>
        <fullName evidence="2">Pyridoxal phosphate homeostasis protein</fullName>
        <shortName evidence="2">PLP homeostasis protein</shortName>
    </recommendedName>
</protein>
<dbReference type="CDD" id="cd00635">
    <property type="entry name" value="PLPDE_III_YBL036c_like"/>
    <property type="match status" value="1"/>
</dbReference>
<evidence type="ECO:0000256" key="1">
    <source>
        <dbReference type="ARBA" id="ARBA00022898"/>
    </source>
</evidence>
<dbReference type="HAMAP" id="MF_02087">
    <property type="entry name" value="PLP_homeostasis"/>
    <property type="match status" value="1"/>
</dbReference>
<sequence length="255" mass="27491">MAVPMISIDQITCSPAEAQQRIAANWQGVVAEVAEAARASDRPVDAVRVVGVSKYVDTELTQWLVDAGCHDLGENRPQVLCQKAEGLVGSIRWHQIGHLQRNKVRRLMSARPMIHSIDSERLLNEVIAEATRQECTIDVLLEINVSAEEAKTGLPVEEASGVLDRFLQQVADAQTSPVRIVGLMAMAAWGKDLAVAQQQFAKVRELRDELQASSGLALPELSMGMSGDFPAAIAEGATLVRVGSKLFGGVLPPAH</sequence>
<dbReference type="Proteomes" id="UP001158067">
    <property type="component" value="Unassembled WGS sequence"/>
</dbReference>
<reference evidence="5 6" key="1">
    <citation type="submission" date="2017-05" db="EMBL/GenBank/DDBJ databases">
        <authorList>
            <person name="Varghese N."/>
            <person name="Submissions S."/>
        </authorList>
    </citation>
    <scope>NUCLEOTIDE SEQUENCE [LARGE SCALE GENOMIC DNA]</scope>
    <source>
        <strain evidence="5 6">DSM 25457</strain>
    </source>
</reference>
<comment type="similarity">
    <text evidence="2 3">Belongs to the pyridoxal phosphate-binding protein YggS/PROSC family.</text>
</comment>
<dbReference type="Gene3D" id="3.20.20.10">
    <property type="entry name" value="Alanine racemase"/>
    <property type="match status" value="1"/>
</dbReference>